<comment type="caution">
    <text evidence="2">The sequence shown here is derived from an EMBL/GenBank/DDBJ whole genome shotgun (WGS) entry which is preliminary data.</text>
</comment>
<reference evidence="2 3" key="1">
    <citation type="submission" date="2024-03" db="EMBL/GenBank/DDBJ databases">
        <title>YIM 134122 draft genome.</title>
        <authorList>
            <person name="Zuo S."/>
            <person name="Xiong L."/>
        </authorList>
    </citation>
    <scope>NUCLEOTIDE SEQUENCE [LARGE SCALE GENOMIC DNA]</scope>
    <source>
        <strain evidence="2 3">YIM 134122</strain>
    </source>
</reference>
<protein>
    <submittedName>
        <fullName evidence="2">Uncharacterized protein</fullName>
    </submittedName>
</protein>
<feature type="transmembrane region" description="Helical" evidence="1">
    <location>
        <begin position="17"/>
        <end position="38"/>
    </location>
</feature>
<keyword evidence="3" id="KW-1185">Reference proteome</keyword>
<gene>
    <name evidence="2" type="ORF">WJX64_01625</name>
</gene>
<sequence length="101" mass="10497">MTEPQEQSTTPPGWFRLWSAVGIAGGIVAVIGMIALLMPTQQATFGWAAYQSLAETVFVPSLSLISPTTIWGAIALTIGLLVVAFSAGFLVGRRTGSAGSE</sequence>
<dbReference type="Proteomes" id="UP001425155">
    <property type="component" value="Unassembled WGS sequence"/>
</dbReference>
<proteinExistence type="predicted"/>
<organism evidence="2 3">
    <name type="scientific">Leifsonia stereocauli</name>
    <dbReference type="NCBI Taxonomy" id="3134136"/>
    <lineage>
        <taxon>Bacteria</taxon>
        <taxon>Bacillati</taxon>
        <taxon>Actinomycetota</taxon>
        <taxon>Actinomycetes</taxon>
        <taxon>Micrococcales</taxon>
        <taxon>Microbacteriaceae</taxon>
        <taxon>Leifsonia</taxon>
    </lineage>
</organism>
<dbReference type="EMBL" id="JBCLVG010000001">
    <property type="protein sequence ID" value="MEN1945240.1"/>
    <property type="molecule type" value="Genomic_DNA"/>
</dbReference>
<keyword evidence="1" id="KW-0812">Transmembrane</keyword>
<name>A0ABU9VZP9_9MICO</name>
<evidence type="ECO:0000313" key="2">
    <source>
        <dbReference type="EMBL" id="MEN1945240.1"/>
    </source>
</evidence>
<accession>A0ABU9VZP9</accession>
<feature type="transmembrane region" description="Helical" evidence="1">
    <location>
        <begin position="70"/>
        <end position="91"/>
    </location>
</feature>
<keyword evidence="1" id="KW-0472">Membrane</keyword>
<feature type="transmembrane region" description="Helical" evidence="1">
    <location>
        <begin position="45"/>
        <end position="64"/>
    </location>
</feature>
<keyword evidence="1" id="KW-1133">Transmembrane helix</keyword>
<evidence type="ECO:0000313" key="3">
    <source>
        <dbReference type="Proteomes" id="UP001425155"/>
    </source>
</evidence>
<dbReference type="RefSeq" id="WP_342111172.1">
    <property type="nucleotide sequence ID" value="NZ_JBCAUN010000001.1"/>
</dbReference>
<evidence type="ECO:0000256" key="1">
    <source>
        <dbReference type="SAM" id="Phobius"/>
    </source>
</evidence>